<proteinExistence type="predicted"/>
<dbReference type="EMBL" id="LAVV01000666">
    <property type="protein sequence ID" value="KNZ64152.1"/>
    <property type="molecule type" value="Genomic_DNA"/>
</dbReference>
<keyword evidence="1" id="KW-0812">Transmembrane</keyword>
<keyword evidence="1" id="KW-1133">Transmembrane helix</keyword>
<protein>
    <submittedName>
        <fullName evidence="2">Uncharacterized protein</fullName>
    </submittedName>
</protein>
<feature type="transmembrane region" description="Helical" evidence="1">
    <location>
        <begin position="150"/>
        <end position="171"/>
    </location>
</feature>
<evidence type="ECO:0000256" key="1">
    <source>
        <dbReference type="SAM" id="Phobius"/>
    </source>
</evidence>
<sequence length="549" mass="63042">MRGGCDGDFCLRGQHQIKLNKSLYLFFVQFMRLNSRVDACNRHISRNEGPNDMPEVRGKSCVFNRAVSIALACNLKYITSQVELRMKYSFHLLNKSFISFAHPIILEIIFEFQKTVKDHKENEVIHAQGLIFCLEIIITNISYGHHFMTLIFFFYVMITLRIWIKALLNLLNCLQLTCSMLQPSFHPNSTCLNFEMFWNSQCAVFTVNLHQILVESLLEKGLSKNRSFLGFSAFQLHANHLVFKFAKATVSRFCLCILLHDRGNPSAHSWNFVTITYGHTLWAFLILGEDLIFFQHDIKLSCNQVTKEFLLNCGGYRLNSSSPKIRLSLCTIYNQDKTGISSVYDQFKRKRLHVSAMEKALFFSAGNVALVTHEPYQIQIELKSGTDMCFSSTLHIGWWSRRFPPWLLLVQGFYTSDCKNKKEDSTKLVLGGWLKGRPVFVCFKICGPKSAYLRPKTSRRILGSLPATWDKGKWKQDHQLAQGKKLGLEQMSIYPSIEYHLVIIMYLLCTLQRTSYFLKLCVEAGDNPPVGKPLASPRGGYRIITLSPL</sequence>
<keyword evidence="1" id="KW-0472">Membrane</keyword>
<accession>A0A0L6VU61</accession>
<evidence type="ECO:0000313" key="2">
    <source>
        <dbReference type="EMBL" id="KNZ64152.1"/>
    </source>
</evidence>
<reference evidence="2 3" key="1">
    <citation type="submission" date="2015-08" db="EMBL/GenBank/DDBJ databases">
        <title>Next Generation Sequencing and Analysis of the Genome of Puccinia sorghi L Schw, the Causal Agent of Maize Common Rust.</title>
        <authorList>
            <person name="Rochi L."/>
            <person name="Burguener G."/>
            <person name="Darino M."/>
            <person name="Turjanski A."/>
            <person name="Kreff E."/>
            <person name="Dieguez M.J."/>
            <person name="Sacco F."/>
        </authorList>
    </citation>
    <scope>NUCLEOTIDE SEQUENCE [LARGE SCALE GENOMIC DNA]</scope>
    <source>
        <strain evidence="2 3">RO10H11247</strain>
    </source>
</reference>
<dbReference type="Proteomes" id="UP000037035">
    <property type="component" value="Unassembled WGS sequence"/>
</dbReference>
<name>A0A0L6VU61_9BASI</name>
<dbReference type="VEuPathDB" id="FungiDB:VP01_105g1"/>
<keyword evidence="3" id="KW-1185">Reference proteome</keyword>
<dbReference type="AlphaFoldDB" id="A0A0L6VU61"/>
<evidence type="ECO:0000313" key="3">
    <source>
        <dbReference type="Proteomes" id="UP000037035"/>
    </source>
</evidence>
<gene>
    <name evidence="2" type="ORF">VP01_105g1</name>
</gene>
<comment type="caution">
    <text evidence="2">The sequence shown here is derived from an EMBL/GenBank/DDBJ whole genome shotgun (WGS) entry which is preliminary data.</text>
</comment>
<organism evidence="2 3">
    <name type="scientific">Puccinia sorghi</name>
    <dbReference type="NCBI Taxonomy" id="27349"/>
    <lineage>
        <taxon>Eukaryota</taxon>
        <taxon>Fungi</taxon>
        <taxon>Dikarya</taxon>
        <taxon>Basidiomycota</taxon>
        <taxon>Pucciniomycotina</taxon>
        <taxon>Pucciniomycetes</taxon>
        <taxon>Pucciniales</taxon>
        <taxon>Pucciniaceae</taxon>
        <taxon>Puccinia</taxon>
    </lineage>
</organism>